<dbReference type="InterPro" id="IPR007016">
    <property type="entry name" value="O-antigen_ligase-rel_domated"/>
</dbReference>
<keyword evidence="8" id="KW-1185">Reference proteome</keyword>
<dbReference type="Pfam" id="PF04932">
    <property type="entry name" value="Wzy_C"/>
    <property type="match status" value="1"/>
</dbReference>
<feature type="transmembrane region" description="Helical" evidence="5">
    <location>
        <begin position="377"/>
        <end position="396"/>
    </location>
</feature>
<sequence length="433" mass="46946">MGPLALLLVAPVAVVGLLLLATLVQRHPAYGAFASYIMVLLQWDFPVQLPVITLGGNNIFFPDLVAIILTLVMLNNSRTLFRNLGWVTLPWALFALCIFVGVARGISEYGLGLAINEGRSLLLPLVATGWAMSIDWTDETAHRVLIRPLQVVGWLLVVLAGYHALRYGLGTASSNFIDIDGVAQSGRVLMQNQALVLGIAALLALRQWDTTGNRRYLLTFVAFIAVVAVSQQRTVWSAVAAALGVLMLFGWPRLRRVLLLGAVVVVVTVLFAPSLPLVADLMKSFADQTTYDARLASWAQLINQSVASGPVAVWFGQPFGSGYVRLEPNGLIATFSPHNWYLLLFLRTGLVGLIAYSTAAGYAILKLLSTQKSAAALSILVAVMVFCWSYGFSWTFSVPAGWALTTAYRAQRLADRPKMSPPLNLTSTMVVGK</sequence>
<feature type="transmembrane region" description="Helical" evidence="5">
    <location>
        <begin position="47"/>
        <end position="72"/>
    </location>
</feature>
<feature type="transmembrane region" description="Helical" evidence="5">
    <location>
        <begin position="235"/>
        <end position="251"/>
    </location>
</feature>
<comment type="caution">
    <text evidence="7">The sequence shown here is derived from an EMBL/GenBank/DDBJ whole genome shotgun (WGS) entry which is preliminary data.</text>
</comment>
<evidence type="ECO:0000259" key="6">
    <source>
        <dbReference type="Pfam" id="PF04932"/>
    </source>
</evidence>
<evidence type="ECO:0000256" key="3">
    <source>
        <dbReference type="ARBA" id="ARBA00022989"/>
    </source>
</evidence>
<evidence type="ECO:0000256" key="1">
    <source>
        <dbReference type="ARBA" id="ARBA00004141"/>
    </source>
</evidence>
<dbReference type="EMBL" id="PPXD01000033">
    <property type="protein sequence ID" value="POH60835.1"/>
    <property type="molecule type" value="Genomic_DNA"/>
</dbReference>
<evidence type="ECO:0000256" key="5">
    <source>
        <dbReference type="SAM" id="Phobius"/>
    </source>
</evidence>
<feature type="transmembrane region" description="Helical" evidence="5">
    <location>
        <begin position="144"/>
        <end position="165"/>
    </location>
</feature>
<organism evidence="7 8">
    <name type="scientific">Cryobacterium zongtaii</name>
    <dbReference type="NCBI Taxonomy" id="1259217"/>
    <lineage>
        <taxon>Bacteria</taxon>
        <taxon>Bacillati</taxon>
        <taxon>Actinomycetota</taxon>
        <taxon>Actinomycetes</taxon>
        <taxon>Micrococcales</taxon>
        <taxon>Microbacteriaceae</taxon>
        <taxon>Cryobacterium</taxon>
    </lineage>
</organism>
<feature type="transmembrane region" description="Helical" evidence="5">
    <location>
        <begin position="258"/>
        <end position="279"/>
    </location>
</feature>
<evidence type="ECO:0000313" key="7">
    <source>
        <dbReference type="EMBL" id="POH60835.1"/>
    </source>
</evidence>
<feature type="transmembrane region" description="Helical" evidence="5">
    <location>
        <begin position="340"/>
        <end position="365"/>
    </location>
</feature>
<evidence type="ECO:0000256" key="2">
    <source>
        <dbReference type="ARBA" id="ARBA00022692"/>
    </source>
</evidence>
<gene>
    <name evidence="7" type="ORF">C3B61_19250</name>
</gene>
<dbReference type="AlphaFoldDB" id="A0A2S3Z6M3"/>
<name>A0A2S3Z6M3_9MICO</name>
<evidence type="ECO:0000256" key="4">
    <source>
        <dbReference type="ARBA" id="ARBA00023136"/>
    </source>
</evidence>
<keyword evidence="4 5" id="KW-0472">Membrane</keyword>
<feature type="transmembrane region" description="Helical" evidence="5">
    <location>
        <begin position="212"/>
        <end position="229"/>
    </location>
</feature>
<feature type="domain" description="O-antigen ligase-related" evidence="6">
    <location>
        <begin position="219"/>
        <end position="356"/>
    </location>
</feature>
<dbReference type="GO" id="GO:0016020">
    <property type="term" value="C:membrane"/>
    <property type="evidence" value="ECO:0007669"/>
    <property type="project" value="UniProtKB-SubCell"/>
</dbReference>
<proteinExistence type="predicted"/>
<comment type="subcellular location">
    <subcellularLocation>
        <location evidence="1">Membrane</location>
        <topology evidence="1">Multi-pass membrane protein</topology>
    </subcellularLocation>
</comment>
<dbReference type="Proteomes" id="UP000237340">
    <property type="component" value="Unassembled WGS sequence"/>
</dbReference>
<dbReference type="RefSeq" id="WP_103462063.1">
    <property type="nucleotide sequence ID" value="NZ_PPXD01000033.1"/>
</dbReference>
<accession>A0A2S3Z6M3</accession>
<feature type="transmembrane region" description="Helical" evidence="5">
    <location>
        <begin position="84"/>
        <end position="103"/>
    </location>
</feature>
<protein>
    <recommendedName>
        <fullName evidence="6">O-antigen ligase-related domain-containing protein</fullName>
    </recommendedName>
</protein>
<evidence type="ECO:0000313" key="8">
    <source>
        <dbReference type="Proteomes" id="UP000237340"/>
    </source>
</evidence>
<keyword evidence="2 5" id="KW-0812">Transmembrane</keyword>
<reference evidence="7 8" key="1">
    <citation type="submission" date="2018-01" db="EMBL/GenBank/DDBJ databases">
        <title>Cryobacterium sp. nov., from glaciers in China.</title>
        <authorList>
            <person name="Liu Q."/>
            <person name="Xin Y.-H."/>
        </authorList>
    </citation>
    <scope>NUCLEOTIDE SEQUENCE [LARGE SCALE GENOMIC DNA]</scope>
    <source>
        <strain evidence="7 8">TMN-42</strain>
    </source>
</reference>
<keyword evidence="3 5" id="KW-1133">Transmembrane helix</keyword>